<gene>
    <name evidence="2" type="ORF">GA0061099_1001234</name>
</gene>
<evidence type="ECO:0008006" key="4">
    <source>
        <dbReference type="Google" id="ProtNLM"/>
    </source>
</evidence>
<protein>
    <recommendedName>
        <fullName evidence="4">Secreted protein</fullName>
    </recommendedName>
</protein>
<sequence>MRTILFLLATAAFTGTAQAQAMKCVKSQNVNEKRLVPARVACGGVSTNAAALLFFQPFQVPDVSDRGDSTPGAFRLAYFYPDRTDAFYTSCSGAGLATIQRSVPIQPCR</sequence>
<organism evidence="2 3">
    <name type="scientific">Bradyrhizobium yuanmingense</name>
    <dbReference type="NCBI Taxonomy" id="108015"/>
    <lineage>
        <taxon>Bacteria</taxon>
        <taxon>Pseudomonadati</taxon>
        <taxon>Pseudomonadota</taxon>
        <taxon>Alphaproteobacteria</taxon>
        <taxon>Hyphomicrobiales</taxon>
        <taxon>Nitrobacteraceae</taxon>
        <taxon>Bradyrhizobium</taxon>
    </lineage>
</organism>
<accession>A0A1C3TYN9</accession>
<dbReference type="Proteomes" id="UP000183174">
    <property type="component" value="Unassembled WGS sequence"/>
</dbReference>
<evidence type="ECO:0000256" key="1">
    <source>
        <dbReference type="SAM" id="SignalP"/>
    </source>
</evidence>
<feature type="chain" id="PRO_5008682546" description="Secreted protein" evidence="1">
    <location>
        <begin position="20"/>
        <end position="109"/>
    </location>
</feature>
<reference evidence="2 3" key="1">
    <citation type="submission" date="2016-08" db="EMBL/GenBank/DDBJ databases">
        <authorList>
            <person name="Seilhamer J.J."/>
        </authorList>
    </citation>
    <scope>NUCLEOTIDE SEQUENCE [LARGE SCALE GENOMIC DNA]</scope>
    <source>
        <strain evidence="2 3">CCBAU 10071</strain>
    </source>
</reference>
<name>A0A1C3TYN9_9BRAD</name>
<evidence type="ECO:0000313" key="2">
    <source>
        <dbReference type="EMBL" id="SCB08334.1"/>
    </source>
</evidence>
<evidence type="ECO:0000313" key="3">
    <source>
        <dbReference type="Proteomes" id="UP000183174"/>
    </source>
</evidence>
<dbReference type="AlphaFoldDB" id="A0A1C3TYN9"/>
<proteinExistence type="predicted"/>
<dbReference type="EMBL" id="FMAE01000001">
    <property type="protein sequence ID" value="SCB08334.1"/>
    <property type="molecule type" value="Genomic_DNA"/>
</dbReference>
<keyword evidence="1" id="KW-0732">Signal</keyword>
<feature type="signal peptide" evidence="1">
    <location>
        <begin position="1"/>
        <end position="19"/>
    </location>
</feature>